<sequence>MSQELWGEVWRQVKPSIICMCPNNLEALSWLSKHSNEATVLDMEFIGAEEQTQELVQHSLTLAAGLTTLQALRLVARRFDDISILTQRPLRHLELKAVHFTDKRGFYMLGCLRSLETLAIQVHGEEAELPGLDLSGCSKDYDVRSFLTSVFAASTFLEVGNNQTDITLEVRESLQHLESLSISGRRVKLSTKTARKTTGPPDPREFQEIGWVNGIERDEMSSGAYTAAVDERLAAHAGSAGATAAMSFAQLHNPVCRFS</sequence>
<organism evidence="1 2">
    <name type="scientific">Coccomyxa subellipsoidea (strain C-169)</name>
    <name type="common">Green microalga</name>
    <dbReference type="NCBI Taxonomy" id="574566"/>
    <lineage>
        <taxon>Eukaryota</taxon>
        <taxon>Viridiplantae</taxon>
        <taxon>Chlorophyta</taxon>
        <taxon>core chlorophytes</taxon>
        <taxon>Trebouxiophyceae</taxon>
        <taxon>Trebouxiophyceae incertae sedis</taxon>
        <taxon>Coccomyxaceae</taxon>
        <taxon>Coccomyxa</taxon>
        <taxon>Coccomyxa subellipsoidea</taxon>
    </lineage>
</organism>
<comment type="caution">
    <text evidence="1">The sequence shown here is derived from an EMBL/GenBank/DDBJ whole genome shotgun (WGS) entry which is preliminary data.</text>
</comment>
<dbReference type="KEGG" id="csl:COCSUDRAFT_65731"/>
<dbReference type="GeneID" id="17042081"/>
<protein>
    <recommendedName>
        <fullName evidence="3">RNI-like protein</fullName>
    </recommendedName>
</protein>
<evidence type="ECO:0000313" key="1">
    <source>
        <dbReference type="EMBL" id="EIE24083.1"/>
    </source>
</evidence>
<dbReference type="AlphaFoldDB" id="I0Z0B4"/>
<keyword evidence="2" id="KW-1185">Reference proteome</keyword>
<dbReference type="Proteomes" id="UP000007264">
    <property type="component" value="Unassembled WGS sequence"/>
</dbReference>
<proteinExistence type="predicted"/>
<name>I0Z0B4_COCSC</name>
<reference evidence="1 2" key="1">
    <citation type="journal article" date="2012" name="Genome Biol.">
        <title>The genome of the polar eukaryotic microalga coccomyxa subellipsoidea reveals traits of cold adaptation.</title>
        <authorList>
            <person name="Blanc G."/>
            <person name="Agarkova I."/>
            <person name="Grimwood J."/>
            <person name="Kuo A."/>
            <person name="Brueggeman A."/>
            <person name="Dunigan D."/>
            <person name="Gurnon J."/>
            <person name="Ladunga I."/>
            <person name="Lindquist E."/>
            <person name="Lucas S."/>
            <person name="Pangilinan J."/>
            <person name="Proschold T."/>
            <person name="Salamov A."/>
            <person name="Schmutz J."/>
            <person name="Weeks D."/>
            <person name="Yamada T."/>
            <person name="Claverie J.M."/>
            <person name="Grigoriev I."/>
            <person name="Van Etten J."/>
            <person name="Lomsadze A."/>
            <person name="Borodovsky M."/>
        </authorList>
    </citation>
    <scope>NUCLEOTIDE SEQUENCE [LARGE SCALE GENOMIC DNA]</scope>
    <source>
        <strain evidence="1 2">C-169</strain>
    </source>
</reference>
<evidence type="ECO:0008006" key="3">
    <source>
        <dbReference type="Google" id="ProtNLM"/>
    </source>
</evidence>
<accession>I0Z0B4</accession>
<dbReference type="SUPFAM" id="SSF52047">
    <property type="entry name" value="RNI-like"/>
    <property type="match status" value="1"/>
</dbReference>
<gene>
    <name evidence="1" type="ORF">COCSUDRAFT_65731</name>
</gene>
<dbReference type="EMBL" id="AGSI01000006">
    <property type="protein sequence ID" value="EIE24083.1"/>
    <property type="molecule type" value="Genomic_DNA"/>
</dbReference>
<evidence type="ECO:0000313" key="2">
    <source>
        <dbReference type="Proteomes" id="UP000007264"/>
    </source>
</evidence>
<dbReference type="RefSeq" id="XP_005648627.1">
    <property type="nucleotide sequence ID" value="XM_005648570.1"/>
</dbReference>